<sequence length="442" mass="49202">MMANGMSPKQNATTTATITKMCNYTYHHYPGCGHMASLTFDACMRIINAVREASMTPCQDIPSRHDLLTLDHSEVCMKCESESSNSSSLSRTASKLYIPLEGMVGPARVVVSSLTMDHNEYQSGGSSEVDSKEHDIQSPSPVPLSVIQNMADFEAEVDRQVANEFIGCRPLAHDGPALGPIVRKRPCSPTQSVTSFDDYTDCDTEFYTELDSTVYFSDPEPETPCPVHQVPDLPRPSSPTESVITNPYEDEDSEALYPILKKSEPWTPDYCRVIHDRTPPQKMSPVKESSSNDALRAHDQHHYASLFQLFDTKALPTPPQSTEPVSSFYMTLPASLNSSVSPNYGNPSSKGMVWDEAGSLITPFPSQKLPSFFSPLPRHRSPFLPQSSEAERDTILRCPSYRSPIIYEDSDSFSRQYWGDREPSMWQTSQIFSAVPKSVRVV</sequence>
<evidence type="ECO:0000313" key="3">
    <source>
        <dbReference type="Proteomes" id="UP000247810"/>
    </source>
</evidence>
<proteinExistence type="predicted"/>
<evidence type="ECO:0000313" key="2">
    <source>
        <dbReference type="EMBL" id="PYH98017.1"/>
    </source>
</evidence>
<dbReference type="OrthoDB" id="4511119at2759"/>
<keyword evidence="3" id="KW-1185">Reference proteome</keyword>
<dbReference type="EMBL" id="KZ825816">
    <property type="protein sequence ID" value="PYH98017.1"/>
    <property type="molecule type" value="Genomic_DNA"/>
</dbReference>
<organism evidence="2 3">
    <name type="scientific">Aspergillus ellipticus CBS 707.79</name>
    <dbReference type="NCBI Taxonomy" id="1448320"/>
    <lineage>
        <taxon>Eukaryota</taxon>
        <taxon>Fungi</taxon>
        <taxon>Dikarya</taxon>
        <taxon>Ascomycota</taxon>
        <taxon>Pezizomycotina</taxon>
        <taxon>Eurotiomycetes</taxon>
        <taxon>Eurotiomycetidae</taxon>
        <taxon>Eurotiales</taxon>
        <taxon>Aspergillaceae</taxon>
        <taxon>Aspergillus</taxon>
        <taxon>Aspergillus subgen. Circumdati</taxon>
    </lineage>
</organism>
<dbReference type="Proteomes" id="UP000247810">
    <property type="component" value="Unassembled WGS sequence"/>
</dbReference>
<accession>A0A319DV30</accession>
<dbReference type="AlphaFoldDB" id="A0A319DV30"/>
<evidence type="ECO:0000256" key="1">
    <source>
        <dbReference type="SAM" id="MobiDB-lite"/>
    </source>
</evidence>
<name>A0A319DV30_9EURO</name>
<reference evidence="2 3" key="1">
    <citation type="submission" date="2018-02" db="EMBL/GenBank/DDBJ databases">
        <title>The genomes of Aspergillus section Nigri reveals drivers in fungal speciation.</title>
        <authorList>
            <consortium name="DOE Joint Genome Institute"/>
            <person name="Vesth T.C."/>
            <person name="Nybo J."/>
            <person name="Theobald S."/>
            <person name="Brandl J."/>
            <person name="Frisvad J.C."/>
            <person name="Nielsen K.F."/>
            <person name="Lyhne E.K."/>
            <person name="Kogle M.E."/>
            <person name="Kuo A."/>
            <person name="Riley R."/>
            <person name="Clum A."/>
            <person name="Nolan M."/>
            <person name="Lipzen A."/>
            <person name="Salamov A."/>
            <person name="Henrissat B."/>
            <person name="Wiebenga A."/>
            <person name="De vries R.P."/>
            <person name="Grigoriev I.V."/>
            <person name="Mortensen U.H."/>
            <person name="Andersen M.R."/>
            <person name="Baker S.E."/>
        </authorList>
    </citation>
    <scope>NUCLEOTIDE SEQUENCE [LARGE SCALE GENOMIC DNA]</scope>
    <source>
        <strain evidence="2 3">CBS 707.79</strain>
    </source>
</reference>
<feature type="region of interest" description="Disordered" evidence="1">
    <location>
        <begin position="119"/>
        <end position="140"/>
    </location>
</feature>
<feature type="region of interest" description="Disordered" evidence="1">
    <location>
        <begin position="222"/>
        <end position="241"/>
    </location>
</feature>
<feature type="compositionally biased region" description="Polar residues" evidence="1">
    <location>
        <begin position="119"/>
        <end position="128"/>
    </location>
</feature>
<dbReference type="VEuPathDB" id="FungiDB:BO71DRAFT_88945"/>
<protein>
    <submittedName>
        <fullName evidence="2">Uncharacterized protein</fullName>
    </submittedName>
</protein>
<gene>
    <name evidence="2" type="ORF">BO71DRAFT_88945</name>
</gene>